<evidence type="ECO:0000256" key="2">
    <source>
        <dbReference type="ARBA" id="ARBA00023125"/>
    </source>
</evidence>
<comment type="caution">
    <text evidence="5">The sequence shown here is derived from an EMBL/GenBank/DDBJ whole genome shotgun (WGS) entry which is preliminary data.</text>
</comment>
<organism evidence="5 6">
    <name type="scientific">Alloprevotella rava</name>
    <dbReference type="NCBI Taxonomy" id="671218"/>
    <lineage>
        <taxon>Bacteria</taxon>
        <taxon>Pseudomonadati</taxon>
        <taxon>Bacteroidota</taxon>
        <taxon>Bacteroidia</taxon>
        <taxon>Bacteroidales</taxon>
        <taxon>Prevotellaceae</taxon>
        <taxon>Alloprevotella</taxon>
    </lineage>
</organism>
<dbReference type="SMART" id="SM00342">
    <property type="entry name" value="HTH_ARAC"/>
    <property type="match status" value="1"/>
</dbReference>
<proteinExistence type="predicted"/>
<dbReference type="PROSITE" id="PS01124">
    <property type="entry name" value="HTH_ARAC_FAMILY_2"/>
    <property type="match status" value="1"/>
</dbReference>
<dbReference type="Proteomes" id="UP000541425">
    <property type="component" value="Unassembled WGS sequence"/>
</dbReference>
<dbReference type="SUPFAM" id="SSF46689">
    <property type="entry name" value="Homeodomain-like"/>
    <property type="match status" value="1"/>
</dbReference>
<evidence type="ECO:0000259" key="4">
    <source>
        <dbReference type="PROSITE" id="PS01124"/>
    </source>
</evidence>
<dbReference type="EMBL" id="JACICA010000003">
    <property type="protein sequence ID" value="MBB3702452.1"/>
    <property type="molecule type" value="Genomic_DNA"/>
</dbReference>
<dbReference type="AlphaFoldDB" id="A0A7W5UMK6"/>
<keyword evidence="1" id="KW-0805">Transcription regulation</keyword>
<dbReference type="InterPro" id="IPR009057">
    <property type="entry name" value="Homeodomain-like_sf"/>
</dbReference>
<keyword evidence="3" id="KW-0804">Transcription</keyword>
<dbReference type="GO" id="GO:0043565">
    <property type="term" value="F:sequence-specific DNA binding"/>
    <property type="evidence" value="ECO:0007669"/>
    <property type="project" value="InterPro"/>
</dbReference>
<keyword evidence="2 5" id="KW-0238">DNA-binding</keyword>
<evidence type="ECO:0000256" key="3">
    <source>
        <dbReference type="ARBA" id="ARBA00023163"/>
    </source>
</evidence>
<evidence type="ECO:0000256" key="1">
    <source>
        <dbReference type="ARBA" id="ARBA00023015"/>
    </source>
</evidence>
<dbReference type="GO" id="GO:0003700">
    <property type="term" value="F:DNA-binding transcription factor activity"/>
    <property type="evidence" value="ECO:0007669"/>
    <property type="project" value="InterPro"/>
</dbReference>
<evidence type="ECO:0000313" key="5">
    <source>
        <dbReference type="EMBL" id="MBB3702452.1"/>
    </source>
</evidence>
<dbReference type="RefSeq" id="WP_009347016.1">
    <property type="nucleotide sequence ID" value="NZ_JACICA010000003.1"/>
</dbReference>
<dbReference type="PANTHER" id="PTHR43280:SF29">
    <property type="entry name" value="ARAC-FAMILY TRANSCRIPTIONAL REGULATOR"/>
    <property type="match status" value="1"/>
</dbReference>
<gene>
    <name evidence="5" type="ORF">FHS60_000910</name>
</gene>
<dbReference type="Pfam" id="PF12833">
    <property type="entry name" value="HTH_18"/>
    <property type="match status" value="1"/>
</dbReference>
<feature type="domain" description="HTH araC/xylS-type" evidence="4">
    <location>
        <begin position="28"/>
        <end position="131"/>
    </location>
</feature>
<accession>A0A7W5UMK6</accession>
<dbReference type="InterPro" id="IPR018060">
    <property type="entry name" value="HTH_AraC"/>
</dbReference>
<dbReference type="Gene3D" id="1.10.10.60">
    <property type="entry name" value="Homeodomain-like"/>
    <property type="match status" value="1"/>
</dbReference>
<protein>
    <submittedName>
        <fullName evidence="5">AraC-like DNA-binding protein</fullName>
    </submittedName>
</protein>
<evidence type="ECO:0000313" key="6">
    <source>
        <dbReference type="Proteomes" id="UP000541425"/>
    </source>
</evidence>
<sequence>MANSKTIDTEKLSYARIKDDIADQLFVRIIQKIGVEKLYRDPDYSARQLAIDLKTNPRYISVVVALHTGDNYNALVNNYRLRDARKMLSSPRYRDQSVEEIGLHCGFASRQAFYLAFHREEKMTPRQFRVKALGTKLKKD</sequence>
<reference evidence="5 6" key="1">
    <citation type="submission" date="2020-08" db="EMBL/GenBank/DDBJ databases">
        <title>Genomic Encyclopedia of Type Strains, Phase IV (KMG-IV): sequencing the most valuable type-strain genomes for metagenomic binning, comparative biology and taxonomic classification.</title>
        <authorList>
            <person name="Goeker M."/>
        </authorList>
    </citation>
    <scope>NUCLEOTIDE SEQUENCE [LARGE SCALE GENOMIC DNA]</scope>
    <source>
        <strain evidence="5 6">DSM 22548</strain>
    </source>
</reference>
<dbReference type="PANTHER" id="PTHR43280">
    <property type="entry name" value="ARAC-FAMILY TRANSCRIPTIONAL REGULATOR"/>
    <property type="match status" value="1"/>
</dbReference>
<name>A0A7W5UMK6_9BACT</name>